<dbReference type="EMBL" id="JACVVK020000008">
    <property type="protein sequence ID" value="KAK7505947.1"/>
    <property type="molecule type" value="Genomic_DNA"/>
</dbReference>
<name>A0ABD0M400_9CAEN</name>
<evidence type="ECO:0000313" key="1">
    <source>
        <dbReference type="EMBL" id="KAK7505947.1"/>
    </source>
</evidence>
<dbReference type="Proteomes" id="UP001519460">
    <property type="component" value="Unassembled WGS sequence"/>
</dbReference>
<reference evidence="1 2" key="1">
    <citation type="journal article" date="2023" name="Sci. Data">
        <title>Genome assembly of the Korean intertidal mud-creeper Batillaria attramentaria.</title>
        <authorList>
            <person name="Patra A.K."/>
            <person name="Ho P.T."/>
            <person name="Jun S."/>
            <person name="Lee S.J."/>
            <person name="Kim Y."/>
            <person name="Won Y.J."/>
        </authorList>
    </citation>
    <scope>NUCLEOTIDE SEQUENCE [LARGE SCALE GENOMIC DNA]</scope>
    <source>
        <strain evidence="1">Wonlab-2016</strain>
    </source>
</reference>
<accession>A0ABD0M400</accession>
<comment type="caution">
    <text evidence="1">The sequence shown here is derived from an EMBL/GenBank/DDBJ whole genome shotgun (WGS) entry which is preliminary data.</text>
</comment>
<evidence type="ECO:0000313" key="2">
    <source>
        <dbReference type="Proteomes" id="UP001519460"/>
    </source>
</evidence>
<protein>
    <submittedName>
        <fullName evidence="1">Uncharacterized protein</fullName>
    </submittedName>
</protein>
<proteinExistence type="predicted"/>
<dbReference type="AlphaFoldDB" id="A0ABD0M400"/>
<gene>
    <name evidence="1" type="ORF">BaRGS_00002669</name>
</gene>
<sequence length="144" mass="16129">MAEACAVMRTERINHNRGKSACKLSQNFEHSDKHLSTSGVQLNKTSTTDKENQRTTTAEIANSVPLHLFTFRQLKPPTYDGVTYDEKRDGLVASQVSHIHVPLDTNDRNRRVNIQEATILGPVGMVVNQRDRCPFIIASLDNAK</sequence>
<keyword evidence="2" id="KW-1185">Reference proteome</keyword>
<organism evidence="1 2">
    <name type="scientific">Batillaria attramentaria</name>
    <dbReference type="NCBI Taxonomy" id="370345"/>
    <lineage>
        <taxon>Eukaryota</taxon>
        <taxon>Metazoa</taxon>
        <taxon>Spiralia</taxon>
        <taxon>Lophotrochozoa</taxon>
        <taxon>Mollusca</taxon>
        <taxon>Gastropoda</taxon>
        <taxon>Caenogastropoda</taxon>
        <taxon>Sorbeoconcha</taxon>
        <taxon>Cerithioidea</taxon>
        <taxon>Batillariidae</taxon>
        <taxon>Batillaria</taxon>
    </lineage>
</organism>